<reference evidence="2" key="2">
    <citation type="journal article" date="2023" name="Plants (Basel)">
        <title>Annotation of the Turnera subulata (Passifloraceae) Draft Genome Reveals the S-Locus Evolved after the Divergence of Turneroideae from Passifloroideae in a Stepwise Manner.</title>
        <authorList>
            <person name="Henning P.M."/>
            <person name="Roalson E.H."/>
            <person name="Mir W."/>
            <person name="McCubbin A.G."/>
            <person name="Shore J.S."/>
        </authorList>
    </citation>
    <scope>NUCLEOTIDE SEQUENCE</scope>
    <source>
        <strain evidence="2">F60SS</strain>
    </source>
</reference>
<feature type="compositionally biased region" description="Acidic residues" evidence="1">
    <location>
        <begin position="116"/>
        <end position="149"/>
    </location>
</feature>
<feature type="compositionally biased region" description="Gly residues" evidence="1">
    <location>
        <begin position="151"/>
        <end position="165"/>
    </location>
</feature>
<dbReference type="InterPro" id="IPR000358">
    <property type="entry name" value="RNR_small_fam"/>
</dbReference>
<name>A0A9Q0FQM3_9ROSI</name>
<reference evidence="2" key="1">
    <citation type="submission" date="2022-02" db="EMBL/GenBank/DDBJ databases">
        <authorList>
            <person name="Henning P.M."/>
            <person name="McCubbin A.G."/>
            <person name="Shore J.S."/>
        </authorList>
    </citation>
    <scope>NUCLEOTIDE SEQUENCE</scope>
    <source>
        <strain evidence="2">F60SS</strain>
        <tissue evidence="2">Leaves</tissue>
    </source>
</reference>
<dbReference type="Proteomes" id="UP001141552">
    <property type="component" value="Unassembled WGS sequence"/>
</dbReference>
<comment type="caution">
    <text evidence="2">The sequence shown here is derived from an EMBL/GenBank/DDBJ whole genome shotgun (WGS) entry which is preliminary data.</text>
</comment>
<dbReference type="OrthoDB" id="783088at2759"/>
<feature type="region of interest" description="Disordered" evidence="1">
    <location>
        <begin position="99"/>
        <end position="199"/>
    </location>
</feature>
<evidence type="ECO:0000313" key="3">
    <source>
        <dbReference type="Proteomes" id="UP001141552"/>
    </source>
</evidence>
<evidence type="ECO:0000313" key="2">
    <source>
        <dbReference type="EMBL" id="KAJ4835954.1"/>
    </source>
</evidence>
<dbReference type="PANTHER" id="PTHR23409">
    <property type="entry name" value="RIBONUCLEOSIDE-DIPHOSPHATE REDUCTASE SMALL CHAIN"/>
    <property type="match status" value="1"/>
</dbReference>
<dbReference type="EMBL" id="JAKUCV010004258">
    <property type="protein sequence ID" value="KAJ4835954.1"/>
    <property type="molecule type" value="Genomic_DNA"/>
</dbReference>
<dbReference type="GO" id="GO:0016491">
    <property type="term" value="F:oxidoreductase activity"/>
    <property type="evidence" value="ECO:0007669"/>
    <property type="project" value="InterPro"/>
</dbReference>
<dbReference type="Pfam" id="PF00268">
    <property type="entry name" value="Ribonuc_red_sm"/>
    <property type="match status" value="1"/>
</dbReference>
<dbReference type="Gene3D" id="1.10.620.20">
    <property type="entry name" value="Ribonucleotide Reductase, subunit A"/>
    <property type="match status" value="1"/>
</dbReference>
<dbReference type="GO" id="GO:0009263">
    <property type="term" value="P:deoxyribonucleotide biosynthetic process"/>
    <property type="evidence" value="ECO:0007669"/>
    <property type="project" value="InterPro"/>
</dbReference>
<sequence>MPSIHDEHEPLLAANPYRFCMFPIEYPEIWEMNKKAKASFWTAEEVDLSQDLRQWEALTPYEKHFISHIQPDLVQALPIHGHDDEKSHIGFYKKHPLSPATSKECHSDWDSSSSVVDDDYGEDEEDEIVDEHEEGDPEEGDEEALEDLGDGGHGGGEGDGLAGVEGGDEVDGQARDEEGGADDYAGEVVLQVEPQVAEE</sequence>
<evidence type="ECO:0000256" key="1">
    <source>
        <dbReference type="SAM" id="MobiDB-lite"/>
    </source>
</evidence>
<dbReference type="InterPro" id="IPR009078">
    <property type="entry name" value="Ferritin-like_SF"/>
</dbReference>
<gene>
    <name evidence="2" type="ORF">Tsubulata_026182</name>
</gene>
<keyword evidence="3" id="KW-1185">Reference proteome</keyword>
<dbReference type="InterPro" id="IPR012348">
    <property type="entry name" value="RNR-like"/>
</dbReference>
<organism evidence="2 3">
    <name type="scientific">Turnera subulata</name>
    <dbReference type="NCBI Taxonomy" id="218843"/>
    <lineage>
        <taxon>Eukaryota</taxon>
        <taxon>Viridiplantae</taxon>
        <taxon>Streptophyta</taxon>
        <taxon>Embryophyta</taxon>
        <taxon>Tracheophyta</taxon>
        <taxon>Spermatophyta</taxon>
        <taxon>Magnoliopsida</taxon>
        <taxon>eudicotyledons</taxon>
        <taxon>Gunneridae</taxon>
        <taxon>Pentapetalae</taxon>
        <taxon>rosids</taxon>
        <taxon>fabids</taxon>
        <taxon>Malpighiales</taxon>
        <taxon>Passifloraceae</taxon>
        <taxon>Turnera</taxon>
    </lineage>
</organism>
<protein>
    <submittedName>
        <fullName evidence="2">Uncharacterized protein</fullName>
    </submittedName>
</protein>
<proteinExistence type="predicted"/>
<dbReference type="AlphaFoldDB" id="A0A9Q0FQM3"/>
<accession>A0A9Q0FQM3</accession>
<dbReference type="PANTHER" id="PTHR23409:SF18">
    <property type="entry name" value="RIBONUCLEOSIDE-DIPHOSPHATE REDUCTASE SUBUNIT M2"/>
    <property type="match status" value="1"/>
</dbReference>
<dbReference type="SUPFAM" id="SSF47240">
    <property type="entry name" value="Ferritin-like"/>
    <property type="match status" value="1"/>
</dbReference>